<evidence type="ECO:0000256" key="4">
    <source>
        <dbReference type="ARBA" id="ARBA00022857"/>
    </source>
</evidence>
<feature type="domain" description="NAD-dependent epimerase/dehydratase" evidence="9">
    <location>
        <begin position="23"/>
        <end position="255"/>
    </location>
</feature>
<comment type="catalytic activity">
    <reaction evidence="8">
        <text>GDP-beta-L-fucose + NADP(+) = GDP-4-dehydro-alpha-D-rhamnose + NADPH + H(+)</text>
        <dbReference type="Rhea" id="RHEA:18885"/>
        <dbReference type="ChEBI" id="CHEBI:15378"/>
        <dbReference type="ChEBI" id="CHEBI:57273"/>
        <dbReference type="ChEBI" id="CHEBI:57783"/>
        <dbReference type="ChEBI" id="CHEBI:57964"/>
        <dbReference type="ChEBI" id="CHEBI:58349"/>
        <dbReference type="EC" id="1.1.1.271"/>
    </reaction>
</comment>
<evidence type="ECO:0000256" key="6">
    <source>
        <dbReference type="ARBA" id="ARBA00023235"/>
    </source>
</evidence>
<evidence type="ECO:0000256" key="7">
    <source>
        <dbReference type="ARBA" id="ARBA00023268"/>
    </source>
</evidence>
<dbReference type="EC" id="1.1.1.271" evidence="3"/>
<keyword evidence="7" id="KW-0511">Multifunctional enzyme</keyword>
<dbReference type="CDD" id="cd05239">
    <property type="entry name" value="GDP_FS_SDR_e"/>
    <property type="match status" value="1"/>
</dbReference>
<reference evidence="10 11" key="1">
    <citation type="journal article" date="2021" name="Hortic Res">
        <title>Chromosome-scale assembly of the Dendrobium chrysotoxum genome enhances the understanding of orchid evolution.</title>
        <authorList>
            <person name="Zhang Y."/>
            <person name="Zhang G.Q."/>
            <person name="Zhang D."/>
            <person name="Liu X.D."/>
            <person name="Xu X.Y."/>
            <person name="Sun W.H."/>
            <person name="Yu X."/>
            <person name="Zhu X."/>
            <person name="Wang Z.W."/>
            <person name="Zhao X."/>
            <person name="Zhong W.Y."/>
            <person name="Chen H."/>
            <person name="Yin W.L."/>
            <person name="Huang T."/>
            <person name="Niu S.C."/>
            <person name="Liu Z.J."/>
        </authorList>
    </citation>
    <scope>NUCLEOTIDE SEQUENCE [LARGE SCALE GENOMIC DNA]</scope>
    <source>
        <strain evidence="10">Lindl</strain>
    </source>
</reference>
<evidence type="ECO:0000256" key="3">
    <source>
        <dbReference type="ARBA" id="ARBA00012371"/>
    </source>
</evidence>
<comment type="caution">
    <text evidence="10">The sequence shown here is derived from an EMBL/GenBank/DDBJ whole genome shotgun (WGS) entry which is preliminary data.</text>
</comment>
<evidence type="ECO:0000256" key="2">
    <source>
        <dbReference type="ARBA" id="ARBA00005959"/>
    </source>
</evidence>
<evidence type="ECO:0000259" key="9">
    <source>
        <dbReference type="Pfam" id="PF01370"/>
    </source>
</evidence>
<sequence length="329" mass="36318">MENAGNETQSPETNFFSDKSAKVFVAGHRGLVGSAVLRRLVSLGFTNLLVRSRTELDLTRQSEVESFFAAEGPRYVFLCAAKVGGIHANSTFPADFITVNLQIQTNVIEAAYSCGSVRKLLFLGSSCIYPKLAPQPIPESALLSGPLEPTNEWYAIAKIAGIKMCQAYRIQHSWDAISAMPTNLYGPYDNFHPENSHVLPALIRRFHEAKTNGAKEVVVWGTGSPLREFLHVDDLADAVLFLMDQYSGLDHVNVGSGREVSIKELAELVKEVVGFNGALVWDTTKPDGTPRKLMDTSVLAGMGWEPRIPLKEGLVETYRWYSENVVKQQ</sequence>
<dbReference type="InterPro" id="IPR001509">
    <property type="entry name" value="Epimerase_deHydtase"/>
</dbReference>
<accession>A0AAV7GMX7</accession>
<evidence type="ECO:0000256" key="1">
    <source>
        <dbReference type="ARBA" id="ARBA00004883"/>
    </source>
</evidence>
<dbReference type="Gene3D" id="3.90.25.10">
    <property type="entry name" value="UDP-galactose 4-epimerase, domain 1"/>
    <property type="match status" value="1"/>
</dbReference>
<evidence type="ECO:0000313" key="10">
    <source>
        <dbReference type="EMBL" id="KAH0457632.1"/>
    </source>
</evidence>
<dbReference type="EMBL" id="JAGFBR010000012">
    <property type="protein sequence ID" value="KAH0457632.1"/>
    <property type="molecule type" value="Genomic_DNA"/>
</dbReference>
<keyword evidence="6" id="KW-0413">Isomerase</keyword>
<dbReference type="FunFam" id="3.40.50.720:FF:000101">
    <property type="entry name" value="GDP-L-fucose synthase"/>
    <property type="match status" value="1"/>
</dbReference>
<dbReference type="PANTHER" id="PTHR43238">
    <property type="entry name" value="GDP-L-FUCOSE SYNTHASE"/>
    <property type="match status" value="1"/>
</dbReference>
<keyword evidence="11" id="KW-1185">Reference proteome</keyword>
<dbReference type="SUPFAM" id="SSF51735">
    <property type="entry name" value="NAD(P)-binding Rossmann-fold domains"/>
    <property type="match status" value="1"/>
</dbReference>
<evidence type="ECO:0000256" key="5">
    <source>
        <dbReference type="ARBA" id="ARBA00023002"/>
    </source>
</evidence>
<dbReference type="HAMAP" id="MF_00956">
    <property type="entry name" value="GDP_fucose_synth"/>
    <property type="match status" value="1"/>
</dbReference>
<name>A0AAV7GMX7_DENCH</name>
<gene>
    <name evidence="10" type="ORF">IEQ34_012947</name>
</gene>
<evidence type="ECO:0000256" key="8">
    <source>
        <dbReference type="ARBA" id="ARBA00051935"/>
    </source>
</evidence>
<organism evidence="10 11">
    <name type="scientific">Dendrobium chrysotoxum</name>
    <name type="common">Orchid</name>
    <dbReference type="NCBI Taxonomy" id="161865"/>
    <lineage>
        <taxon>Eukaryota</taxon>
        <taxon>Viridiplantae</taxon>
        <taxon>Streptophyta</taxon>
        <taxon>Embryophyta</taxon>
        <taxon>Tracheophyta</taxon>
        <taxon>Spermatophyta</taxon>
        <taxon>Magnoliopsida</taxon>
        <taxon>Liliopsida</taxon>
        <taxon>Asparagales</taxon>
        <taxon>Orchidaceae</taxon>
        <taxon>Epidendroideae</taxon>
        <taxon>Malaxideae</taxon>
        <taxon>Dendrobiinae</taxon>
        <taxon>Dendrobium</taxon>
    </lineage>
</organism>
<dbReference type="Pfam" id="PF01370">
    <property type="entry name" value="Epimerase"/>
    <property type="match status" value="1"/>
</dbReference>
<dbReference type="Proteomes" id="UP000775213">
    <property type="component" value="Unassembled WGS sequence"/>
</dbReference>
<dbReference type="PANTHER" id="PTHR43238:SF1">
    <property type="entry name" value="GDP-L-FUCOSE SYNTHASE"/>
    <property type="match status" value="1"/>
</dbReference>
<keyword evidence="4" id="KW-0521">NADP</keyword>
<dbReference type="Gene3D" id="3.40.50.720">
    <property type="entry name" value="NAD(P)-binding Rossmann-like Domain"/>
    <property type="match status" value="1"/>
</dbReference>
<comment type="pathway">
    <text evidence="1">Nucleotide-sugar biosynthesis; GDP-L-fucose biosynthesis via de novo pathway; GDP-L-fucose from GDP-alpha-D-mannose: step 2/2.</text>
</comment>
<protein>
    <recommendedName>
        <fullName evidence="3">GDP-L-fucose synthase</fullName>
        <ecNumber evidence="3">1.1.1.271</ecNumber>
    </recommendedName>
</protein>
<dbReference type="GO" id="GO:0016853">
    <property type="term" value="F:isomerase activity"/>
    <property type="evidence" value="ECO:0007669"/>
    <property type="project" value="UniProtKB-KW"/>
</dbReference>
<dbReference type="GO" id="GO:0050577">
    <property type="term" value="F:GDP-L-fucose synthase activity"/>
    <property type="evidence" value="ECO:0007669"/>
    <property type="project" value="UniProtKB-EC"/>
</dbReference>
<proteinExistence type="inferred from homology"/>
<evidence type="ECO:0000313" key="11">
    <source>
        <dbReference type="Proteomes" id="UP000775213"/>
    </source>
</evidence>
<keyword evidence="5" id="KW-0560">Oxidoreductase</keyword>
<comment type="similarity">
    <text evidence="2">Belongs to the NAD(P)-dependent epimerase/dehydratase family. Fucose synthase subfamily.</text>
</comment>
<dbReference type="InterPro" id="IPR028614">
    <property type="entry name" value="GDP_fucose/colitose_synth"/>
</dbReference>
<dbReference type="InterPro" id="IPR036291">
    <property type="entry name" value="NAD(P)-bd_dom_sf"/>
</dbReference>
<dbReference type="AlphaFoldDB" id="A0AAV7GMX7"/>